<proteinExistence type="predicted"/>
<gene>
    <name evidence="2" type="ORF">K461DRAFT_81813</name>
</gene>
<feature type="compositionally biased region" description="Low complexity" evidence="1">
    <location>
        <begin position="60"/>
        <end position="70"/>
    </location>
</feature>
<dbReference type="EMBL" id="ML996082">
    <property type="protein sequence ID" value="KAF2155812.1"/>
    <property type="molecule type" value="Genomic_DNA"/>
</dbReference>
<evidence type="ECO:0000313" key="3">
    <source>
        <dbReference type="Proteomes" id="UP000799439"/>
    </source>
</evidence>
<dbReference type="Proteomes" id="UP000799439">
    <property type="component" value="Unassembled WGS sequence"/>
</dbReference>
<evidence type="ECO:0000256" key="1">
    <source>
        <dbReference type="SAM" id="MobiDB-lite"/>
    </source>
</evidence>
<comment type="caution">
    <text evidence="2">The sequence shown here is derived from an EMBL/GenBank/DDBJ whole genome shotgun (WGS) entry which is preliminary data.</text>
</comment>
<organism evidence="2 3">
    <name type="scientific">Myriangium duriaei CBS 260.36</name>
    <dbReference type="NCBI Taxonomy" id="1168546"/>
    <lineage>
        <taxon>Eukaryota</taxon>
        <taxon>Fungi</taxon>
        <taxon>Dikarya</taxon>
        <taxon>Ascomycota</taxon>
        <taxon>Pezizomycotina</taxon>
        <taxon>Dothideomycetes</taxon>
        <taxon>Dothideomycetidae</taxon>
        <taxon>Myriangiales</taxon>
        <taxon>Myriangiaceae</taxon>
        <taxon>Myriangium</taxon>
    </lineage>
</organism>
<dbReference type="AlphaFoldDB" id="A0A9P4J5J5"/>
<feature type="compositionally biased region" description="Basic residues" evidence="1">
    <location>
        <begin position="86"/>
        <end position="99"/>
    </location>
</feature>
<protein>
    <submittedName>
        <fullName evidence="2">Uncharacterized protein</fullName>
    </submittedName>
</protein>
<accession>A0A9P4J5J5</accession>
<feature type="region of interest" description="Disordered" evidence="1">
    <location>
        <begin position="26"/>
        <end position="147"/>
    </location>
</feature>
<sequence length="212" mass="24033">MNISNWLDQIEQCDLSDYGSARLGYTSPHMVESGPNQHNVAQGSPPPRRPRSVHVDERLSPGSLDSSLLGAQPQQTPKADNAFSHHSQHFTRRKRRKTRNDRYDPEKRSKAKAARIGDHSTRRNSQQNGKKRKKNDTLINHHSKSDNKAATRLTLAPVFKPTPGLFRRGIASIPARAKRKSSRTKSMDIDLLTCSIRDRLHLRRDRIPRGVA</sequence>
<reference evidence="2" key="1">
    <citation type="journal article" date="2020" name="Stud. Mycol.">
        <title>101 Dothideomycetes genomes: a test case for predicting lifestyles and emergence of pathogens.</title>
        <authorList>
            <person name="Haridas S."/>
            <person name="Albert R."/>
            <person name="Binder M."/>
            <person name="Bloem J."/>
            <person name="Labutti K."/>
            <person name="Salamov A."/>
            <person name="Andreopoulos B."/>
            <person name="Baker S."/>
            <person name="Barry K."/>
            <person name="Bills G."/>
            <person name="Bluhm B."/>
            <person name="Cannon C."/>
            <person name="Castanera R."/>
            <person name="Culley D."/>
            <person name="Daum C."/>
            <person name="Ezra D."/>
            <person name="Gonzalez J."/>
            <person name="Henrissat B."/>
            <person name="Kuo A."/>
            <person name="Liang C."/>
            <person name="Lipzen A."/>
            <person name="Lutzoni F."/>
            <person name="Magnuson J."/>
            <person name="Mondo S."/>
            <person name="Nolan M."/>
            <person name="Ohm R."/>
            <person name="Pangilinan J."/>
            <person name="Park H.-J."/>
            <person name="Ramirez L."/>
            <person name="Alfaro M."/>
            <person name="Sun H."/>
            <person name="Tritt A."/>
            <person name="Yoshinaga Y."/>
            <person name="Zwiers L.-H."/>
            <person name="Turgeon B."/>
            <person name="Goodwin S."/>
            <person name="Spatafora J."/>
            <person name="Crous P."/>
            <person name="Grigoriev I."/>
        </authorList>
    </citation>
    <scope>NUCLEOTIDE SEQUENCE</scope>
    <source>
        <strain evidence="2">CBS 260.36</strain>
    </source>
</reference>
<evidence type="ECO:0000313" key="2">
    <source>
        <dbReference type="EMBL" id="KAF2155812.1"/>
    </source>
</evidence>
<name>A0A9P4J5J5_9PEZI</name>
<keyword evidence="3" id="KW-1185">Reference proteome</keyword>